<accession>A0A0N8KN69</accession>
<evidence type="ECO:0000313" key="2">
    <source>
        <dbReference type="EMBL" id="KPQ35706.1"/>
    </source>
</evidence>
<evidence type="ECO:0000256" key="1">
    <source>
        <dbReference type="SAM" id="Phobius"/>
    </source>
</evidence>
<keyword evidence="1" id="KW-0812">Transmembrane</keyword>
<proteinExistence type="predicted"/>
<gene>
    <name evidence="2" type="ORF">HLUCCA11_09065</name>
</gene>
<keyword evidence="1" id="KW-1133">Transmembrane helix</keyword>
<dbReference type="Proteomes" id="UP000050465">
    <property type="component" value="Unassembled WGS sequence"/>
</dbReference>
<sequence>MIHRPKPSLLHLAGHLLKLFVIWVFAFTLILFFLMLFGAQPLGDLLIASVGPILLRFGATTVVLIITGVFIESLR</sequence>
<name>A0A0N8KN69_9CYAN</name>
<protein>
    <submittedName>
        <fullName evidence="2">Uncharacterized protein</fullName>
    </submittedName>
</protein>
<organism evidence="2 3">
    <name type="scientific">Phormidesmis priestleyi Ana</name>
    <dbReference type="NCBI Taxonomy" id="1666911"/>
    <lineage>
        <taxon>Bacteria</taxon>
        <taxon>Bacillati</taxon>
        <taxon>Cyanobacteriota</taxon>
        <taxon>Cyanophyceae</taxon>
        <taxon>Leptolyngbyales</taxon>
        <taxon>Leptolyngbyaceae</taxon>
        <taxon>Phormidesmis</taxon>
    </lineage>
</organism>
<dbReference type="EMBL" id="LJZR01000010">
    <property type="protein sequence ID" value="KPQ35706.1"/>
    <property type="molecule type" value="Genomic_DNA"/>
</dbReference>
<feature type="transmembrane region" description="Helical" evidence="1">
    <location>
        <begin position="45"/>
        <end position="71"/>
    </location>
</feature>
<evidence type="ECO:0000313" key="3">
    <source>
        <dbReference type="Proteomes" id="UP000050465"/>
    </source>
</evidence>
<comment type="caution">
    <text evidence="2">The sequence shown here is derived from an EMBL/GenBank/DDBJ whole genome shotgun (WGS) entry which is preliminary data.</text>
</comment>
<keyword evidence="1" id="KW-0472">Membrane</keyword>
<feature type="transmembrane region" description="Helical" evidence="1">
    <location>
        <begin position="20"/>
        <end position="39"/>
    </location>
</feature>
<dbReference type="AlphaFoldDB" id="A0A0N8KN69"/>
<reference evidence="2 3" key="1">
    <citation type="submission" date="2015-09" db="EMBL/GenBank/DDBJ databases">
        <title>Identification and resolution of microdiversity through metagenomic sequencing of parallel consortia.</title>
        <authorList>
            <person name="Nelson W.C."/>
            <person name="Romine M.F."/>
            <person name="Lindemann S.R."/>
        </authorList>
    </citation>
    <scope>NUCLEOTIDE SEQUENCE [LARGE SCALE GENOMIC DNA]</scope>
    <source>
        <strain evidence="2">Ana</strain>
    </source>
</reference>